<name>A0ABS0SE55_9HYPH</name>
<evidence type="ECO:0000313" key="1">
    <source>
        <dbReference type="EMBL" id="MBI1621573.1"/>
    </source>
</evidence>
<dbReference type="EMBL" id="JADGMQ010000009">
    <property type="protein sequence ID" value="MBI1621573.1"/>
    <property type="molecule type" value="Genomic_DNA"/>
</dbReference>
<keyword evidence="2" id="KW-1185">Reference proteome</keyword>
<dbReference type="InterPro" id="IPR036271">
    <property type="entry name" value="Tet_transcr_reg_TetR-rel_C_sf"/>
</dbReference>
<evidence type="ECO:0000313" key="2">
    <source>
        <dbReference type="Proteomes" id="UP000601789"/>
    </source>
</evidence>
<sequence length="161" mass="17008">MAYTEELVARCSAADAAVALGVITVLSAAQHYPVLGHFMSARSLNAEMLMREISGGLTRELTDGMAAGVFHSDDVGLATDMVLGMVRVAMLRLASRQTEPLSPDEYISGAIAAILRCLGVARSRALELTSTAPVTPVFAENSIVARAQARRDAHEKGGHLT</sequence>
<proteinExistence type="predicted"/>
<dbReference type="Gene3D" id="1.10.357.10">
    <property type="entry name" value="Tetracycline Repressor, domain 2"/>
    <property type="match status" value="1"/>
</dbReference>
<organism evidence="1 2">
    <name type="scientific">Aquamicrobium zhengzhouense</name>
    <dbReference type="NCBI Taxonomy" id="2781738"/>
    <lineage>
        <taxon>Bacteria</taxon>
        <taxon>Pseudomonadati</taxon>
        <taxon>Pseudomonadota</taxon>
        <taxon>Alphaproteobacteria</taxon>
        <taxon>Hyphomicrobiales</taxon>
        <taxon>Phyllobacteriaceae</taxon>
        <taxon>Aquamicrobium</taxon>
    </lineage>
</organism>
<dbReference type="SUPFAM" id="SSF48498">
    <property type="entry name" value="Tetracyclin repressor-like, C-terminal domain"/>
    <property type="match status" value="1"/>
</dbReference>
<protein>
    <recommendedName>
        <fullName evidence="3">TetR family transcriptional regulator</fullName>
    </recommendedName>
</protein>
<dbReference type="RefSeq" id="WP_198476974.1">
    <property type="nucleotide sequence ID" value="NZ_JADGMQ010000009.1"/>
</dbReference>
<comment type="caution">
    <text evidence="1">The sequence shown here is derived from an EMBL/GenBank/DDBJ whole genome shotgun (WGS) entry which is preliminary data.</text>
</comment>
<gene>
    <name evidence="1" type="ORF">IOD40_12995</name>
</gene>
<reference evidence="1 2" key="1">
    <citation type="submission" date="2020-10" db="EMBL/GenBank/DDBJ databases">
        <title>Aquamicrobium zhengzhouensis sp. nov., a exopolysaccharide producing bacterium isolated from farmland soil.</title>
        <authorList>
            <person name="Wang X."/>
        </authorList>
    </citation>
    <scope>NUCLEOTIDE SEQUENCE [LARGE SCALE GENOMIC DNA]</scope>
    <source>
        <strain evidence="2">cd-1</strain>
    </source>
</reference>
<dbReference type="Proteomes" id="UP000601789">
    <property type="component" value="Unassembled WGS sequence"/>
</dbReference>
<evidence type="ECO:0008006" key="3">
    <source>
        <dbReference type="Google" id="ProtNLM"/>
    </source>
</evidence>
<accession>A0ABS0SE55</accession>